<evidence type="ECO:0000313" key="3">
    <source>
        <dbReference type="Proteomes" id="UP001590951"/>
    </source>
</evidence>
<accession>A0ABR4AG53</accession>
<protein>
    <submittedName>
        <fullName evidence="2">Uncharacterized protein</fullName>
    </submittedName>
</protein>
<dbReference type="EMBL" id="JBHFEH010000207">
    <property type="protein sequence ID" value="KAL2044115.1"/>
    <property type="molecule type" value="Genomic_DNA"/>
</dbReference>
<sequence length="152" mass="17682">MRLLPNYKEQDLLQECWTFLLDKYRTDIRTLTENLQEKYIEASEAWRSSHHQLLMTFATKMERHHLPGHGSVPRRRCHKEEKHHPSSTRSAFITPPKINPKQKKPLLATILKPNLKRKKTNTATTSTPPRLGTPFQPTTPPQSSPPLQSHHL</sequence>
<comment type="caution">
    <text evidence="2">The sequence shown here is derived from an EMBL/GenBank/DDBJ whole genome shotgun (WGS) entry which is preliminary data.</text>
</comment>
<proteinExistence type="predicted"/>
<gene>
    <name evidence="2" type="ORF">ABVK25_012446</name>
</gene>
<evidence type="ECO:0000313" key="2">
    <source>
        <dbReference type="EMBL" id="KAL2044115.1"/>
    </source>
</evidence>
<feature type="region of interest" description="Disordered" evidence="1">
    <location>
        <begin position="66"/>
        <end position="152"/>
    </location>
</feature>
<dbReference type="Proteomes" id="UP001590951">
    <property type="component" value="Unassembled WGS sequence"/>
</dbReference>
<feature type="compositionally biased region" description="Basic residues" evidence="1">
    <location>
        <begin position="66"/>
        <end position="77"/>
    </location>
</feature>
<reference evidence="2 3" key="1">
    <citation type="submission" date="2024-09" db="EMBL/GenBank/DDBJ databases">
        <title>Rethinking Asexuality: The Enigmatic Case of Functional Sexual Genes in Lepraria (Stereocaulaceae).</title>
        <authorList>
            <person name="Doellman M."/>
            <person name="Sun Y."/>
            <person name="Barcenas-Pena A."/>
            <person name="Lumbsch H.T."/>
            <person name="Grewe F."/>
        </authorList>
    </citation>
    <scope>NUCLEOTIDE SEQUENCE [LARGE SCALE GENOMIC DNA]</scope>
    <source>
        <strain evidence="2 3">Grewe 0041</strain>
    </source>
</reference>
<organism evidence="2 3">
    <name type="scientific">Lepraria finkii</name>
    <dbReference type="NCBI Taxonomy" id="1340010"/>
    <lineage>
        <taxon>Eukaryota</taxon>
        <taxon>Fungi</taxon>
        <taxon>Dikarya</taxon>
        <taxon>Ascomycota</taxon>
        <taxon>Pezizomycotina</taxon>
        <taxon>Lecanoromycetes</taxon>
        <taxon>OSLEUM clade</taxon>
        <taxon>Lecanoromycetidae</taxon>
        <taxon>Lecanorales</taxon>
        <taxon>Lecanorineae</taxon>
        <taxon>Stereocaulaceae</taxon>
        <taxon>Lepraria</taxon>
    </lineage>
</organism>
<evidence type="ECO:0000256" key="1">
    <source>
        <dbReference type="SAM" id="MobiDB-lite"/>
    </source>
</evidence>
<keyword evidence="3" id="KW-1185">Reference proteome</keyword>
<name>A0ABR4AG53_9LECA</name>